<dbReference type="KEGG" id="rter:IDM49_02180"/>
<keyword evidence="2" id="KW-1133">Transmembrane helix</keyword>
<proteinExistence type="predicted"/>
<dbReference type="RefSeq" id="WP_190724868.1">
    <property type="nucleotide sequence ID" value="NZ_CP061539.1"/>
</dbReference>
<protein>
    <submittedName>
        <fullName evidence="3">Uncharacterized protein</fullName>
    </submittedName>
</protein>
<feature type="transmembrane region" description="Helical" evidence="2">
    <location>
        <begin position="51"/>
        <end position="71"/>
    </location>
</feature>
<feature type="transmembrane region" description="Helical" evidence="2">
    <location>
        <begin position="147"/>
        <end position="168"/>
    </location>
</feature>
<gene>
    <name evidence="3" type="ORF">IDM49_02180</name>
</gene>
<organism evidence="3 4">
    <name type="scientific">Rothia terrae</name>
    <dbReference type="NCBI Taxonomy" id="396015"/>
    <lineage>
        <taxon>Bacteria</taxon>
        <taxon>Bacillati</taxon>
        <taxon>Actinomycetota</taxon>
        <taxon>Actinomycetes</taxon>
        <taxon>Micrococcales</taxon>
        <taxon>Micrococcaceae</taxon>
        <taxon>Rothia</taxon>
    </lineage>
</organism>
<reference evidence="3 4" key="1">
    <citation type="submission" date="2020-09" db="EMBL/GenBank/DDBJ databases">
        <title>Investigation of environmental microbes.</title>
        <authorList>
            <person name="Ou Y."/>
            <person name="Kang Q."/>
        </authorList>
    </citation>
    <scope>NUCLEOTIDE SEQUENCE [LARGE SCALE GENOMIC DNA]</scope>
    <source>
        <strain evidence="3 4">KJZ-14</strain>
    </source>
</reference>
<feature type="transmembrane region" description="Helical" evidence="2">
    <location>
        <begin position="174"/>
        <end position="202"/>
    </location>
</feature>
<dbReference type="Proteomes" id="UP000516404">
    <property type="component" value="Chromosome"/>
</dbReference>
<keyword evidence="2" id="KW-0472">Membrane</keyword>
<feature type="transmembrane region" description="Helical" evidence="2">
    <location>
        <begin position="116"/>
        <end position="135"/>
    </location>
</feature>
<evidence type="ECO:0000313" key="4">
    <source>
        <dbReference type="Proteomes" id="UP000516404"/>
    </source>
</evidence>
<feature type="region of interest" description="Disordered" evidence="1">
    <location>
        <begin position="1"/>
        <end position="34"/>
    </location>
</feature>
<dbReference type="GeneID" id="96623032"/>
<dbReference type="EMBL" id="CP061539">
    <property type="protein sequence ID" value="QNV38116.1"/>
    <property type="molecule type" value="Genomic_DNA"/>
</dbReference>
<keyword evidence="2" id="KW-0812">Transmembrane</keyword>
<sequence>MGLSKGQKERLYGKDNTHAPVDSHPTPPAARASRYPSGQLYAEPTKSSSNMYLYVALAVAVLLGAYNYFWLLPQFSNFAGNTVPELMFTFGRDHVAAFANNIGPDYLEQYKAYHRVSALVFPVLFAGTWVCFIFAAHLRAKARNLHLIIPVLFALVYIIGGFVLNAAVTNPNSGAVALASLLVTLRWVLFFAMLAQLLYLAVRLVRGKVDAFSRGELPEQRR</sequence>
<dbReference type="AlphaFoldDB" id="A0A7H2BEM0"/>
<keyword evidence="4" id="KW-1185">Reference proteome</keyword>
<accession>A0A7H2BEM0</accession>
<evidence type="ECO:0000256" key="1">
    <source>
        <dbReference type="SAM" id="MobiDB-lite"/>
    </source>
</evidence>
<evidence type="ECO:0000256" key="2">
    <source>
        <dbReference type="SAM" id="Phobius"/>
    </source>
</evidence>
<name>A0A7H2BEM0_9MICC</name>
<evidence type="ECO:0000313" key="3">
    <source>
        <dbReference type="EMBL" id="QNV38116.1"/>
    </source>
</evidence>
<feature type="compositionally biased region" description="Basic and acidic residues" evidence="1">
    <location>
        <begin position="1"/>
        <end position="17"/>
    </location>
</feature>